<dbReference type="STRING" id="670155.SAMN04488001_3515"/>
<dbReference type="InterPro" id="IPR013096">
    <property type="entry name" value="Cupin_2"/>
</dbReference>
<evidence type="ECO:0000313" key="4">
    <source>
        <dbReference type="Proteomes" id="UP000199441"/>
    </source>
</evidence>
<dbReference type="CDD" id="cd02238">
    <property type="entry name" value="cupin_KdgF"/>
    <property type="match status" value="1"/>
</dbReference>
<protein>
    <submittedName>
        <fullName evidence="3">Cupin domain-containing protein</fullName>
    </submittedName>
</protein>
<dbReference type="InterPro" id="IPR014710">
    <property type="entry name" value="RmlC-like_jellyroll"/>
</dbReference>
<dbReference type="InterPro" id="IPR052535">
    <property type="entry name" value="Bacilysin_H2HPP_isomerase"/>
</dbReference>
<keyword evidence="4" id="KW-1185">Reference proteome</keyword>
<dbReference type="InterPro" id="IPR025499">
    <property type="entry name" value="KdgF"/>
</dbReference>
<evidence type="ECO:0000313" key="3">
    <source>
        <dbReference type="EMBL" id="SDX56200.1"/>
    </source>
</evidence>
<evidence type="ECO:0000256" key="1">
    <source>
        <dbReference type="SAM" id="MobiDB-lite"/>
    </source>
</evidence>
<reference evidence="4" key="1">
    <citation type="submission" date="2016-10" db="EMBL/GenBank/DDBJ databases">
        <authorList>
            <person name="Varghese N."/>
            <person name="Submissions S."/>
        </authorList>
    </citation>
    <scope>NUCLEOTIDE SEQUENCE [LARGE SCALE GENOMIC DNA]</scope>
    <source>
        <strain evidence="4">DSM 26922</strain>
    </source>
</reference>
<feature type="region of interest" description="Disordered" evidence="1">
    <location>
        <begin position="1"/>
        <end position="22"/>
    </location>
</feature>
<name>A0A1H3CQ92_9RHOB</name>
<organism evidence="3 4">
    <name type="scientific">Litoreibacter albidus</name>
    <dbReference type="NCBI Taxonomy" id="670155"/>
    <lineage>
        <taxon>Bacteria</taxon>
        <taxon>Pseudomonadati</taxon>
        <taxon>Pseudomonadota</taxon>
        <taxon>Alphaproteobacteria</taxon>
        <taxon>Rhodobacterales</taxon>
        <taxon>Roseobacteraceae</taxon>
        <taxon>Litoreibacter</taxon>
    </lineage>
</organism>
<dbReference type="Pfam" id="PF07883">
    <property type="entry name" value="Cupin_2"/>
    <property type="match status" value="1"/>
</dbReference>
<dbReference type="SUPFAM" id="SSF51182">
    <property type="entry name" value="RmlC-like cupins"/>
    <property type="match status" value="1"/>
</dbReference>
<dbReference type="EMBL" id="FNOI01000009">
    <property type="protein sequence ID" value="SDX56200.1"/>
    <property type="molecule type" value="Genomic_DNA"/>
</dbReference>
<sequence length="110" mass="11996">MPVQNLFSGDATKPETVAPGLSRKVGAHSDNVMVVEVHFEAGTTAPLHHHIHEQITYVMSGKFEFTVGDKTYIVGAGDSLYKQPNIEHGATCLEAGTLLDVFTPQREDFL</sequence>
<feature type="domain" description="Cupin type-2" evidence="2">
    <location>
        <begin position="36"/>
        <end position="94"/>
    </location>
</feature>
<accession>A0A1H3CQ92</accession>
<evidence type="ECO:0000259" key="2">
    <source>
        <dbReference type="Pfam" id="PF07883"/>
    </source>
</evidence>
<dbReference type="Proteomes" id="UP000199441">
    <property type="component" value="Unassembled WGS sequence"/>
</dbReference>
<dbReference type="Gene3D" id="2.60.120.10">
    <property type="entry name" value="Jelly Rolls"/>
    <property type="match status" value="1"/>
</dbReference>
<dbReference type="OrthoDB" id="9811153at2"/>
<dbReference type="PANTHER" id="PTHR40112:SF1">
    <property type="entry name" value="H2HPP ISOMERASE"/>
    <property type="match status" value="1"/>
</dbReference>
<dbReference type="PIRSF" id="PIRSF029883">
    <property type="entry name" value="KdgF"/>
    <property type="match status" value="1"/>
</dbReference>
<dbReference type="InterPro" id="IPR011051">
    <property type="entry name" value="RmlC_Cupin_sf"/>
</dbReference>
<dbReference type="RefSeq" id="WP_089948457.1">
    <property type="nucleotide sequence ID" value="NZ_FNOI01000009.1"/>
</dbReference>
<gene>
    <name evidence="3" type="ORF">SAMN04488001_3515</name>
</gene>
<dbReference type="PANTHER" id="PTHR40112">
    <property type="entry name" value="H2HPP ISOMERASE"/>
    <property type="match status" value="1"/>
</dbReference>
<dbReference type="AlphaFoldDB" id="A0A1H3CQ92"/>
<proteinExistence type="predicted"/>